<reference evidence="2 3" key="1">
    <citation type="submission" date="2020-06" db="EMBL/GenBank/DDBJ databases">
        <authorList>
            <person name="Li R."/>
            <person name="Bekaert M."/>
        </authorList>
    </citation>
    <scope>NUCLEOTIDE SEQUENCE [LARGE SCALE GENOMIC DNA]</scope>
    <source>
        <strain evidence="3">wild</strain>
    </source>
</reference>
<evidence type="ECO:0000313" key="2">
    <source>
        <dbReference type="EMBL" id="CAC5401331.1"/>
    </source>
</evidence>
<dbReference type="Proteomes" id="UP000507470">
    <property type="component" value="Unassembled WGS sequence"/>
</dbReference>
<feature type="domain" description="C1q" evidence="1">
    <location>
        <begin position="54"/>
        <end position="191"/>
    </location>
</feature>
<dbReference type="Gene3D" id="2.60.120.40">
    <property type="match status" value="1"/>
</dbReference>
<evidence type="ECO:0000259" key="1">
    <source>
        <dbReference type="PROSITE" id="PS50871"/>
    </source>
</evidence>
<dbReference type="Pfam" id="PF00386">
    <property type="entry name" value="C1q"/>
    <property type="match status" value="1"/>
</dbReference>
<sequence>MTGVKQDIATLRKEMEERVIREILEKLGSLARTVSTENKVMNEKLDGETATVNGMNLRVALSACVPSDYYAGPSTTIQFSDIKTSEGITNQHLTSFNSSGVFVCEVPGLYHISVVVNTNTNYASFIISKNDKELIKGNNNNYNKEYVQYSQSNAAIVVTELQKGDSINIKPGKYMRIHGNSYSCLTIVKVK</sequence>
<dbReference type="InterPro" id="IPR008983">
    <property type="entry name" value="Tumour_necrosis_fac-like_dom"/>
</dbReference>
<keyword evidence="3" id="KW-1185">Reference proteome</keyword>
<name>A0A6J8D0J7_MYTCO</name>
<accession>A0A6J8D0J7</accession>
<gene>
    <name evidence="2" type="ORF">MCOR_35425</name>
</gene>
<protein>
    <recommendedName>
        <fullName evidence="1">C1q domain-containing protein</fullName>
    </recommendedName>
</protein>
<evidence type="ECO:0000313" key="3">
    <source>
        <dbReference type="Proteomes" id="UP000507470"/>
    </source>
</evidence>
<organism evidence="2 3">
    <name type="scientific">Mytilus coruscus</name>
    <name type="common">Sea mussel</name>
    <dbReference type="NCBI Taxonomy" id="42192"/>
    <lineage>
        <taxon>Eukaryota</taxon>
        <taxon>Metazoa</taxon>
        <taxon>Spiralia</taxon>
        <taxon>Lophotrochozoa</taxon>
        <taxon>Mollusca</taxon>
        <taxon>Bivalvia</taxon>
        <taxon>Autobranchia</taxon>
        <taxon>Pteriomorphia</taxon>
        <taxon>Mytilida</taxon>
        <taxon>Mytiloidea</taxon>
        <taxon>Mytilidae</taxon>
        <taxon>Mytilinae</taxon>
        <taxon>Mytilus</taxon>
    </lineage>
</organism>
<dbReference type="OrthoDB" id="6117751at2759"/>
<dbReference type="AlphaFoldDB" id="A0A6J8D0J7"/>
<dbReference type="InterPro" id="IPR001073">
    <property type="entry name" value="C1q_dom"/>
</dbReference>
<dbReference type="EMBL" id="CACVKT020006394">
    <property type="protein sequence ID" value="CAC5401331.1"/>
    <property type="molecule type" value="Genomic_DNA"/>
</dbReference>
<dbReference type="PROSITE" id="PS50871">
    <property type="entry name" value="C1Q"/>
    <property type="match status" value="1"/>
</dbReference>
<proteinExistence type="predicted"/>
<dbReference type="SUPFAM" id="SSF49842">
    <property type="entry name" value="TNF-like"/>
    <property type="match status" value="1"/>
</dbReference>